<keyword evidence="2" id="KW-1185">Reference proteome</keyword>
<organism evidence="2 3">
    <name type="scientific">Loa loa</name>
    <name type="common">Eye worm</name>
    <name type="synonym">Filaria loa</name>
    <dbReference type="NCBI Taxonomy" id="7209"/>
    <lineage>
        <taxon>Eukaryota</taxon>
        <taxon>Metazoa</taxon>
        <taxon>Ecdysozoa</taxon>
        <taxon>Nematoda</taxon>
        <taxon>Chromadorea</taxon>
        <taxon>Rhabditida</taxon>
        <taxon>Spirurina</taxon>
        <taxon>Spiruromorpha</taxon>
        <taxon>Filarioidea</taxon>
        <taxon>Onchocercidae</taxon>
        <taxon>Loa</taxon>
    </lineage>
</organism>
<protein>
    <submittedName>
        <fullName evidence="3">Chorion class high-cysteine HCB protein 13</fullName>
    </submittedName>
</protein>
<sequence>IALLLVFALQEYTNACFGGGCGGQTQCCCLKLPSICLPVPNLGGCCGGCYCPGQGGGGGIGGGYGLL</sequence>
<accession>A0A1I7V8S7</accession>
<dbReference type="Proteomes" id="UP000095285">
    <property type="component" value="Unassembled WGS sequence"/>
</dbReference>
<evidence type="ECO:0000256" key="1">
    <source>
        <dbReference type="SAM" id="SignalP"/>
    </source>
</evidence>
<feature type="signal peptide" evidence="1">
    <location>
        <begin position="1"/>
        <end position="15"/>
    </location>
</feature>
<evidence type="ECO:0000313" key="3">
    <source>
        <dbReference type="WBParaSite" id="EN70_11063"/>
    </source>
</evidence>
<name>A0A1I7V8S7_LOALO</name>
<dbReference type="AlphaFoldDB" id="A0A1I7V8S7"/>
<proteinExistence type="predicted"/>
<feature type="chain" id="PRO_5012430119" evidence="1">
    <location>
        <begin position="16"/>
        <end position="67"/>
    </location>
</feature>
<reference evidence="3" key="2">
    <citation type="submission" date="2016-11" db="UniProtKB">
        <authorList>
            <consortium name="WormBaseParasite"/>
        </authorList>
    </citation>
    <scope>IDENTIFICATION</scope>
</reference>
<keyword evidence="1" id="KW-0732">Signal</keyword>
<reference evidence="2" key="1">
    <citation type="submission" date="2012-04" db="EMBL/GenBank/DDBJ databases">
        <title>The Genome Sequence of Loa loa.</title>
        <authorList>
            <consortium name="The Broad Institute Genome Sequencing Platform"/>
            <consortium name="Broad Institute Genome Sequencing Center for Infectious Disease"/>
            <person name="Nutman T.B."/>
            <person name="Fink D.L."/>
            <person name="Russ C."/>
            <person name="Young S."/>
            <person name="Zeng Q."/>
            <person name="Gargeya S."/>
            <person name="Alvarado L."/>
            <person name="Berlin A."/>
            <person name="Chapman S.B."/>
            <person name="Chen Z."/>
            <person name="Freedman E."/>
            <person name="Gellesch M."/>
            <person name="Goldberg J."/>
            <person name="Griggs A."/>
            <person name="Gujja S."/>
            <person name="Heilman E.R."/>
            <person name="Heiman D."/>
            <person name="Howarth C."/>
            <person name="Mehta T."/>
            <person name="Neiman D."/>
            <person name="Pearson M."/>
            <person name="Roberts A."/>
            <person name="Saif S."/>
            <person name="Shea T."/>
            <person name="Shenoy N."/>
            <person name="Sisk P."/>
            <person name="Stolte C."/>
            <person name="Sykes S."/>
            <person name="White J."/>
            <person name="Yandava C."/>
            <person name="Haas B."/>
            <person name="Henn M.R."/>
            <person name="Nusbaum C."/>
            <person name="Birren B."/>
        </authorList>
    </citation>
    <scope>NUCLEOTIDE SEQUENCE [LARGE SCALE GENOMIC DNA]</scope>
</reference>
<evidence type="ECO:0000313" key="2">
    <source>
        <dbReference type="Proteomes" id="UP000095285"/>
    </source>
</evidence>
<dbReference type="WBParaSite" id="EN70_11063">
    <property type="protein sequence ID" value="EN70_11063"/>
    <property type="gene ID" value="EN70_11063"/>
</dbReference>